<keyword evidence="2" id="KW-0560">Oxidoreductase</keyword>
<evidence type="ECO:0000256" key="1">
    <source>
        <dbReference type="ARBA" id="ARBA00006484"/>
    </source>
</evidence>
<dbReference type="Pfam" id="PF00106">
    <property type="entry name" value="adh_short"/>
    <property type="match status" value="1"/>
</dbReference>
<dbReference type="AlphaFoldDB" id="A0A101JND5"/>
<dbReference type="InterPro" id="IPR002347">
    <property type="entry name" value="SDR_fam"/>
</dbReference>
<comment type="similarity">
    <text evidence="1">Belongs to the short-chain dehydrogenases/reductases (SDR) family.</text>
</comment>
<evidence type="ECO:0000256" key="2">
    <source>
        <dbReference type="ARBA" id="ARBA00023002"/>
    </source>
</evidence>
<comment type="caution">
    <text evidence="3">The sequence shown here is derived from an EMBL/GenBank/DDBJ whole genome shotgun (WGS) entry which is preliminary data.</text>
</comment>
<dbReference type="PRINTS" id="PR00081">
    <property type="entry name" value="GDHRDH"/>
</dbReference>
<dbReference type="SUPFAM" id="SSF51735">
    <property type="entry name" value="NAD(P)-binding Rossmann-fold domains"/>
    <property type="match status" value="1"/>
</dbReference>
<organism evidence="3 4">
    <name type="scientific">Actinoplanes awajinensis subsp. mycoplanecinus</name>
    <dbReference type="NCBI Taxonomy" id="135947"/>
    <lineage>
        <taxon>Bacteria</taxon>
        <taxon>Bacillati</taxon>
        <taxon>Actinomycetota</taxon>
        <taxon>Actinomycetes</taxon>
        <taxon>Micromonosporales</taxon>
        <taxon>Micromonosporaceae</taxon>
        <taxon>Actinoplanes</taxon>
    </lineage>
</organism>
<dbReference type="InterPro" id="IPR051911">
    <property type="entry name" value="SDR_oxidoreductase"/>
</dbReference>
<dbReference type="Gene3D" id="3.40.50.720">
    <property type="entry name" value="NAD(P)-binding Rossmann-like Domain"/>
    <property type="match status" value="1"/>
</dbReference>
<dbReference type="Proteomes" id="UP000053244">
    <property type="component" value="Unassembled WGS sequence"/>
</dbReference>
<accession>A0A101JND5</accession>
<dbReference type="PANTHER" id="PTHR43976:SF16">
    <property type="entry name" value="SHORT-CHAIN DEHYDROGENASE_REDUCTASE FAMILY PROTEIN"/>
    <property type="match status" value="1"/>
</dbReference>
<evidence type="ECO:0000313" key="3">
    <source>
        <dbReference type="EMBL" id="KUL29718.1"/>
    </source>
</evidence>
<sequence>MIMTTWFITGASDGIGRQVTERLLARGDRVAATARRPHRLDDLAAAFPGLLWTAALDVSDPAAIRTVVDRAFAELTTIDVIFSNAGRAAFGAAEELTDATVADQIAVNMTGPIHLVRAVLPHLRAQGGGRIIQNSSMGAQISSPGGSLYHAAKWGLEGFLESVIGEVAPFGIGVTMVEPGTVRTGFGAAMTIAPGLDAYAGTPVGQIRRSIEGSGGNLTGAAPGDPARVAAAIIDAASATPAPRRLVLGSDAYQAVHTALTTRLTELRAGEHLAATTDFPS</sequence>
<gene>
    <name evidence="3" type="ORF">ADL15_26800</name>
</gene>
<reference evidence="3 4" key="1">
    <citation type="submission" date="2015-10" db="EMBL/GenBank/DDBJ databases">
        <authorList>
            <person name="Gilbert D.G."/>
        </authorList>
    </citation>
    <scope>NUCLEOTIDE SEQUENCE [LARGE SCALE GENOMIC DNA]</scope>
    <source>
        <strain evidence="3 4">NRRL B-16712</strain>
    </source>
</reference>
<protein>
    <submittedName>
        <fullName evidence="3">Short-chain dehydrogenase</fullName>
    </submittedName>
</protein>
<proteinExistence type="inferred from homology"/>
<dbReference type="NCBIfam" id="NF005065">
    <property type="entry name" value="PRK06482.1"/>
    <property type="match status" value="1"/>
</dbReference>
<dbReference type="InterPro" id="IPR036291">
    <property type="entry name" value="NAD(P)-bd_dom_sf"/>
</dbReference>
<keyword evidence="4" id="KW-1185">Reference proteome</keyword>
<dbReference type="GO" id="GO:0016491">
    <property type="term" value="F:oxidoreductase activity"/>
    <property type="evidence" value="ECO:0007669"/>
    <property type="project" value="UniProtKB-KW"/>
</dbReference>
<dbReference type="PANTHER" id="PTHR43976">
    <property type="entry name" value="SHORT CHAIN DEHYDROGENASE"/>
    <property type="match status" value="1"/>
</dbReference>
<dbReference type="EMBL" id="LLZH01000276">
    <property type="protein sequence ID" value="KUL29718.1"/>
    <property type="molecule type" value="Genomic_DNA"/>
</dbReference>
<name>A0A101JND5_9ACTN</name>
<evidence type="ECO:0000313" key="4">
    <source>
        <dbReference type="Proteomes" id="UP000053244"/>
    </source>
</evidence>